<protein>
    <submittedName>
        <fullName evidence="2">Selenophosphate synthase</fullName>
    </submittedName>
</protein>
<feature type="domain" description="PurM-like N-terminal" evidence="1">
    <location>
        <begin position="8"/>
        <end position="117"/>
    </location>
</feature>
<sequence>MEIRKHRDLTLIDINQEQILVISCDSSGGIGNKENDVVKTDPEIVGYFTTQVSIMEMLSFGAKPITVVDTLSVEMDDTGKRVIEGIKKALEPLDLDIENILTGSTEENFPVTVTGLGMTIIGIIEKEKWRKPYTKSGLLAVVVGLPKVGNEVLEDNNTIIGIPELLELKKKEYIREILPVGSKGILYELKQMATTNGLGYVLEDTINLDLNKSAGPATCAIVSMEENRYEEFKNNFSIPVNKIGKFTDTK</sequence>
<reference evidence="2 3" key="1">
    <citation type="submission" date="2020-08" db="EMBL/GenBank/DDBJ databases">
        <title>Genome public.</title>
        <authorList>
            <person name="Liu C."/>
            <person name="Sun Q."/>
        </authorList>
    </citation>
    <scope>NUCLEOTIDE SEQUENCE [LARGE SCALE GENOMIC DNA]</scope>
    <source>
        <strain evidence="2 3">NSJ-26</strain>
    </source>
</reference>
<organism evidence="2 3">
    <name type="scientific">Wansuia hejianensis</name>
    <dbReference type="NCBI Taxonomy" id="2763667"/>
    <lineage>
        <taxon>Bacteria</taxon>
        <taxon>Bacillati</taxon>
        <taxon>Bacillota</taxon>
        <taxon>Clostridia</taxon>
        <taxon>Lachnospirales</taxon>
        <taxon>Lachnospiraceae</taxon>
        <taxon>Wansuia</taxon>
    </lineage>
</organism>
<dbReference type="Proteomes" id="UP000601522">
    <property type="component" value="Unassembled WGS sequence"/>
</dbReference>
<evidence type="ECO:0000313" key="2">
    <source>
        <dbReference type="EMBL" id="MBC8589706.1"/>
    </source>
</evidence>
<name>A0A926EVJ5_9FIRM</name>
<gene>
    <name evidence="2" type="ORF">H8689_00920</name>
</gene>
<proteinExistence type="predicted"/>
<dbReference type="RefSeq" id="WP_249322525.1">
    <property type="nucleotide sequence ID" value="NZ_JACRTK010000001.1"/>
</dbReference>
<dbReference type="SUPFAM" id="SSF55326">
    <property type="entry name" value="PurM N-terminal domain-like"/>
    <property type="match status" value="1"/>
</dbReference>
<keyword evidence="3" id="KW-1185">Reference proteome</keyword>
<dbReference type="Pfam" id="PF00586">
    <property type="entry name" value="AIRS"/>
    <property type="match status" value="1"/>
</dbReference>
<dbReference type="AlphaFoldDB" id="A0A926EVJ5"/>
<accession>A0A926EVJ5</accession>
<dbReference type="EMBL" id="JACRTK010000001">
    <property type="protein sequence ID" value="MBC8589706.1"/>
    <property type="molecule type" value="Genomic_DNA"/>
</dbReference>
<dbReference type="InterPro" id="IPR036921">
    <property type="entry name" value="PurM-like_N_sf"/>
</dbReference>
<dbReference type="Gene3D" id="3.30.1330.10">
    <property type="entry name" value="PurM-like, N-terminal domain"/>
    <property type="match status" value="1"/>
</dbReference>
<dbReference type="InterPro" id="IPR016188">
    <property type="entry name" value="PurM-like_N"/>
</dbReference>
<evidence type="ECO:0000313" key="3">
    <source>
        <dbReference type="Proteomes" id="UP000601522"/>
    </source>
</evidence>
<comment type="caution">
    <text evidence="2">The sequence shown here is derived from an EMBL/GenBank/DDBJ whole genome shotgun (WGS) entry which is preliminary data.</text>
</comment>
<evidence type="ECO:0000259" key="1">
    <source>
        <dbReference type="Pfam" id="PF00586"/>
    </source>
</evidence>